<evidence type="ECO:0000313" key="3">
    <source>
        <dbReference type="Proteomes" id="UP001178281"/>
    </source>
</evidence>
<feature type="domain" description="Xylose isomerase-like TIM barrel" evidence="1">
    <location>
        <begin position="25"/>
        <end position="234"/>
    </location>
</feature>
<dbReference type="PANTHER" id="PTHR12110">
    <property type="entry name" value="HYDROXYPYRUVATE ISOMERASE"/>
    <property type="match status" value="1"/>
</dbReference>
<protein>
    <submittedName>
        <fullName evidence="2">Sugar phosphate isomerase/epimerase</fullName>
    </submittedName>
</protein>
<dbReference type="Gene3D" id="3.20.20.150">
    <property type="entry name" value="Divalent-metal-dependent TIM barrel enzymes"/>
    <property type="match status" value="1"/>
</dbReference>
<dbReference type="Pfam" id="PF01261">
    <property type="entry name" value="AP_endonuc_2"/>
    <property type="match status" value="1"/>
</dbReference>
<dbReference type="AlphaFoldDB" id="A0AA90NQK5"/>
<dbReference type="SUPFAM" id="SSF51658">
    <property type="entry name" value="Xylose isomerase-like"/>
    <property type="match status" value="1"/>
</dbReference>
<organism evidence="2 3">
    <name type="scientific">Tsukamurella strandjordii</name>
    <dbReference type="NCBI Taxonomy" id="147577"/>
    <lineage>
        <taxon>Bacteria</taxon>
        <taxon>Bacillati</taxon>
        <taxon>Actinomycetota</taxon>
        <taxon>Actinomycetes</taxon>
        <taxon>Mycobacteriales</taxon>
        <taxon>Tsukamurellaceae</taxon>
        <taxon>Tsukamurella</taxon>
    </lineage>
</organism>
<dbReference type="GO" id="GO:0016853">
    <property type="term" value="F:isomerase activity"/>
    <property type="evidence" value="ECO:0007669"/>
    <property type="project" value="UniProtKB-KW"/>
</dbReference>
<gene>
    <name evidence="2" type="ORF">Q7X28_13200</name>
</gene>
<comment type="caution">
    <text evidence="2">The sequence shown here is derived from an EMBL/GenBank/DDBJ whole genome shotgun (WGS) entry which is preliminary data.</text>
</comment>
<dbReference type="PANTHER" id="PTHR12110:SF41">
    <property type="entry name" value="INOSOSE DEHYDRATASE"/>
    <property type="match status" value="1"/>
</dbReference>
<proteinExistence type="predicted"/>
<name>A0AA90NQK5_9ACTN</name>
<dbReference type="InterPro" id="IPR050312">
    <property type="entry name" value="IolE/XylAMocC-like"/>
</dbReference>
<reference evidence="2" key="1">
    <citation type="submission" date="2023-08" db="EMBL/GenBank/DDBJ databases">
        <title>The draft genome of Tsukamurella strandjordii strain 050030.</title>
        <authorList>
            <person name="Zhao F."/>
            <person name="Feng Y."/>
            <person name="Zong Z."/>
        </authorList>
    </citation>
    <scope>NUCLEOTIDE SEQUENCE</scope>
    <source>
        <strain evidence="2">050030</strain>
    </source>
</reference>
<dbReference type="Proteomes" id="UP001178281">
    <property type="component" value="Unassembled WGS sequence"/>
</dbReference>
<dbReference type="InterPro" id="IPR036237">
    <property type="entry name" value="Xyl_isomerase-like_sf"/>
</dbReference>
<sequence length="271" mass="29804">MTIPSVQLYSLRDAISSDLEGTLDRVRQIGFTQVEPYAFNDDPARLSTALRNADLVAPTGHVSVIDASDPVRAFEAALDIGISTVIDPFIPTERWQTTDDVARLAERVNELTDVAHELGLRFGYHNHQWEFTTRIDGVPAFQLFVDQLQAKTILEIDTFWATVAGMDVPSLLRGLDQRIVAIHVKDGKVEGDIRTALPSSESALVVPDQLRRAFAEQTPAGQGDVDVQSILQAAPRALRVVEFDDYAGDVFDGIAQSLAWLNAHDVDEAAR</sequence>
<dbReference type="RefSeq" id="WP_305111635.1">
    <property type="nucleotide sequence ID" value="NZ_JAUTIX010000004.1"/>
</dbReference>
<dbReference type="EMBL" id="JAUTIX010000004">
    <property type="protein sequence ID" value="MDP0398884.1"/>
    <property type="molecule type" value="Genomic_DNA"/>
</dbReference>
<keyword evidence="2" id="KW-0413">Isomerase</keyword>
<evidence type="ECO:0000313" key="2">
    <source>
        <dbReference type="EMBL" id="MDP0398884.1"/>
    </source>
</evidence>
<dbReference type="InterPro" id="IPR013022">
    <property type="entry name" value="Xyl_isomerase-like_TIM-brl"/>
</dbReference>
<accession>A0AA90NQK5</accession>
<evidence type="ECO:0000259" key="1">
    <source>
        <dbReference type="Pfam" id="PF01261"/>
    </source>
</evidence>
<keyword evidence="3" id="KW-1185">Reference proteome</keyword>